<dbReference type="EMBL" id="DSRU01000004">
    <property type="protein sequence ID" value="HFM96198.1"/>
    <property type="molecule type" value="Genomic_DNA"/>
</dbReference>
<protein>
    <submittedName>
        <fullName evidence="1">DUF4278 domain-containing protein</fullName>
    </submittedName>
</protein>
<name>A0A7C3PD92_9CYAN</name>
<accession>A0A7C3PD92</accession>
<dbReference type="InterPro" id="IPR025458">
    <property type="entry name" value="DUF4278"/>
</dbReference>
<comment type="caution">
    <text evidence="1">The sequence shown here is derived from an EMBL/GenBank/DDBJ whole genome shotgun (WGS) entry which is preliminary data.</text>
</comment>
<dbReference type="Pfam" id="PF14105">
    <property type="entry name" value="DUF4278"/>
    <property type="match status" value="1"/>
</dbReference>
<dbReference type="AlphaFoldDB" id="A0A7C3PD92"/>
<gene>
    <name evidence="1" type="ORF">ENR64_00220</name>
</gene>
<reference evidence="1" key="1">
    <citation type="journal article" date="2020" name="mSystems">
        <title>Genome- and Community-Level Interaction Insights into Carbon Utilization and Element Cycling Functions of Hydrothermarchaeota in Hydrothermal Sediment.</title>
        <authorList>
            <person name="Zhou Z."/>
            <person name="Liu Y."/>
            <person name="Xu W."/>
            <person name="Pan J."/>
            <person name="Luo Z.H."/>
            <person name="Li M."/>
        </authorList>
    </citation>
    <scope>NUCLEOTIDE SEQUENCE [LARGE SCALE GENOMIC DNA]</scope>
    <source>
        <strain evidence="1">SpSt-418</strain>
    </source>
</reference>
<organism evidence="1">
    <name type="scientific">Oscillatoriales cyanobacterium SpSt-418</name>
    <dbReference type="NCBI Taxonomy" id="2282169"/>
    <lineage>
        <taxon>Bacteria</taxon>
        <taxon>Bacillati</taxon>
        <taxon>Cyanobacteriota</taxon>
        <taxon>Cyanophyceae</taxon>
        <taxon>Oscillatoriophycideae</taxon>
        <taxon>Oscillatoriales</taxon>
    </lineage>
</organism>
<proteinExistence type="predicted"/>
<evidence type="ECO:0000313" key="1">
    <source>
        <dbReference type="EMBL" id="HFM96198.1"/>
    </source>
</evidence>
<sequence>MIISSGKRPQLKEIAPMTLNFLGKTYEANLAEVAQVSTTQIGKYRGATMTLTAARVAPRSNLQLTYRGNRYSH</sequence>